<sequence>MLQEMETVGRDDVGVGLRHEMETSSANFSFLQTTAEIHSFGDRVSICYGDKKNSFGKFERAKTKGRQRGAGVTCNRKRKQTVCWPVLKSKRLKTVGAMKEDICGVCGKEELDKDLCEDGSLMEWIYCDVDQNSGLASLCVKVDQNSGLASLYV</sequence>
<reference evidence="1" key="1">
    <citation type="journal article" date="2023" name="G3 (Bethesda)">
        <title>A reference genome for the long-term kleptoplast-retaining sea slug Elysia crispata morphotype clarki.</title>
        <authorList>
            <person name="Eastman K.E."/>
            <person name="Pendleton A.L."/>
            <person name="Shaikh M.A."/>
            <person name="Suttiyut T."/>
            <person name="Ogas R."/>
            <person name="Tomko P."/>
            <person name="Gavelis G."/>
            <person name="Widhalm J.R."/>
            <person name="Wisecaver J.H."/>
        </authorList>
    </citation>
    <scope>NUCLEOTIDE SEQUENCE</scope>
    <source>
        <strain evidence="1">ECLA1</strain>
    </source>
</reference>
<protein>
    <submittedName>
        <fullName evidence="1">Uncharacterized protein</fullName>
    </submittedName>
</protein>
<dbReference type="Proteomes" id="UP001283361">
    <property type="component" value="Unassembled WGS sequence"/>
</dbReference>
<comment type="caution">
    <text evidence="1">The sequence shown here is derived from an EMBL/GenBank/DDBJ whole genome shotgun (WGS) entry which is preliminary data.</text>
</comment>
<dbReference type="EMBL" id="JAWDGP010000422">
    <property type="protein sequence ID" value="KAK3800785.1"/>
    <property type="molecule type" value="Genomic_DNA"/>
</dbReference>
<proteinExistence type="predicted"/>
<name>A0AAE1B7R7_9GAST</name>
<evidence type="ECO:0000313" key="2">
    <source>
        <dbReference type="Proteomes" id="UP001283361"/>
    </source>
</evidence>
<organism evidence="1 2">
    <name type="scientific">Elysia crispata</name>
    <name type="common">lettuce slug</name>
    <dbReference type="NCBI Taxonomy" id="231223"/>
    <lineage>
        <taxon>Eukaryota</taxon>
        <taxon>Metazoa</taxon>
        <taxon>Spiralia</taxon>
        <taxon>Lophotrochozoa</taxon>
        <taxon>Mollusca</taxon>
        <taxon>Gastropoda</taxon>
        <taxon>Heterobranchia</taxon>
        <taxon>Euthyneura</taxon>
        <taxon>Panpulmonata</taxon>
        <taxon>Sacoglossa</taxon>
        <taxon>Placobranchoidea</taxon>
        <taxon>Plakobranchidae</taxon>
        <taxon>Elysia</taxon>
    </lineage>
</organism>
<dbReference type="AlphaFoldDB" id="A0AAE1B7R7"/>
<accession>A0AAE1B7R7</accession>
<keyword evidence="2" id="KW-1185">Reference proteome</keyword>
<gene>
    <name evidence="1" type="ORF">RRG08_003189</name>
</gene>
<evidence type="ECO:0000313" key="1">
    <source>
        <dbReference type="EMBL" id="KAK3800785.1"/>
    </source>
</evidence>